<sequence length="326" mass="35074">MLPRRGLLRASGGIAAWAGAARAQAPGSEWPSRPVRIVVPYAPGGANDILARLYGQKLSERLGQPFVIENRAGGQAIIGSEYVARAPADGYTLLLGATGTMIFNPVTYERLPYDPVQDFVPVSIAASFPLVLAVSGEAPFRTVQDLVSHAKAHPDRMTYGTSSAGFQMATELFNLRAGTKFIYVAYRGSAESVNAAASREVTMTLVDVGPAAGALQAGRLRGLATTAQERLPAFPDIPTMKELGYPDLSLVLWSGLMAPSGTPEPILRRLNEEILRANQAPDLRERLRALSMDPVGSSTEEARRAVTQGIAFWRGIVNEAQLRFER</sequence>
<dbReference type="RefSeq" id="WP_377050088.1">
    <property type="nucleotide sequence ID" value="NZ_JBHLVZ010000019.1"/>
</dbReference>
<dbReference type="PANTHER" id="PTHR42928">
    <property type="entry name" value="TRICARBOXYLATE-BINDING PROTEIN"/>
    <property type="match status" value="1"/>
</dbReference>
<dbReference type="InterPro" id="IPR005064">
    <property type="entry name" value="BUG"/>
</dbReference>
<dbReference type="PANTHER" id="PTHR42928:SF5">
    <property type="entry name" value="BLR1237 PROTEIN"/>
    <property type="match status" value="1"/>
</dbReference>
<organism evidence="2 3">
    <name type="scientific">Muricoccus vinaceus</name>
    <dbReference type="NCBI Taxonomy" id="424704"/>
    <lineage>
        <taxon>Bacteria</taxon>
        <taxon>Pseudomonadati</taxon>
        <taxon>Pseudomonadota</taxon>
        <taxon>Alphaproteobacteria</taxon>
        <taxon>Acetobacterales</taxon>
        <taxon>Roseomonadaceae</taxon>
        <taxon>Muricoccus</taxon>
    </lineage>
</organism>
<keyword evidence="3" id="KW-1185">Reference proteome</keyword>
<evidence type="ECO:0000256" key="1">
    <source>
        <dbReference type="ARBA" id="ARBA00006987"/>
    </source>
</evidence>
<dbReference type="InterPro" id="IPR042100">
    <property type="entry name" value="Bug_dom1"/>
</dbReference>
<dbReference type="Proteomes" id="UP001589789">
    <property type="component" value="Unassembled WGS sequence"/>
</dbReference>
<comment type="caution">
    <text evidence="2">The sequence shown here is derived from an EMBL/GenBank/DDBJ whole genome shotgun (WGS) entry which is preliminary data.</text>
</comment>
<comment type="similarity">
    <text evidence="1">Belongs to the UPF0065 (bug) family.</text>
</comment>
<gene>
    <name evidence="2" type="ORF">ACFFIC_10355</name>
</gene>
<proteinExistence type="inferred from homology"/>
<evidence type="ECO:0000313" key="3">
    <source>
        <dbReference type="Proteomes" id="UP001589789"/>
    </source>
</evidence>
<accession>A0ABV6IQR5</accession>
<dbReference type="Pfam" id="PF03401">
    <property type="entry name" value="TctC"/>
    <property type="match status" value="1"/>
</dbReference>
<reference evidence="2 3" key="1">
    <citation type="submission" date="2024-09" db="EMBL/GenBank/DDBJ databases">
        <authorList>
            <person name="Sun Q."/>
            <person name="Mori K."/>
        </authorList>
    </citation>
    <scope>NUCLEOTIDE SEQUENCE [LARGE SCALE GENOMIC DNA]</scope>
    <source>
        <strain evidence="2 3">CCM 7468</strain>
    </source>
</reference>
<name>A0ABV6IQR5_9PROT</name>
<dbReference type="EMBL" id="JBHLVZ010000019">
    <property type="protein sequence ID" value="MFC0385947.1"/>
    <property type="molecule type" value="Genomic_DNA"/>
</dbReference>
<dbReference type="Gene3D" id="3.40.190.150">
    <property type="entry name" value="Bordetella uptake gene, domain 1"/>
    <property type="match status" value="1"/>
</dbReference>
<dbReference type="SUPFAM" id="SSF53850">
    <property type="entry name" value="Periplasmic binding protein-like II"/>
    <property type="match status" value="1"/>
</dbReference>
<dbReference type="PIRSF" id="PIRSF017082">
    <property type="entry name" value="YflP"/>
    <property type="match status" value="1"/>
</dbReference>
<protein>
    <submittedName>
        <fullName evidence="2">Bug family tripartite tricarboxylate transporter substrate binding protein</fullName>
    </submittedName>
</protein>
<evidence type="ECO:0000313" key="2">
    <source>
        <dbReference type="EMBL" id="MFC0385947.1"/>
    </source>
</evidence>
<dbReference type="CDD" id="cd07012">
    <property type="entry name" value="PBP2_Bug_TTT"/>
    <property type="match status" value="1"/>
</dbReference>
<dbReference type="Gene3D" id="3.40.190.10">
    <property type="entry name" value="Periplasmic binding protein-like II"/>
    <property type="match status" value="1"/>
</dbReference>
<dbReference type="InterPro" id="IPR006311">
    <property type="entry name" value="TAT_signal"/>
</dbReference>
<dbReference type="PROSITE" id="PS51318">
    <property type="entry name" value="TAT"/>
    <property type="match status" value="1"/>
</dbReference>